<keyword evidence="1" id="KW-1185">Reference proteome</keyword>
<dbReference type="WBParaSite" id="nRc.2.0.1.t00232-RA">
    <property type="protein sequence ID" value="nRc.2.0.1.t00232-RA"/>
    <property type="gene ID" value="nRc.2.0.1.g00232"/>
</dbReference>
<name>A0A915HF49_ROMCU</name>
<evidence type="ECO:0000313" key="2">
    <source>
        <dbReference type="WBParaSite" id="nRc.2.0.1.t00232-RA"/>
    </source>
</evidence>
<dbReference type="Proteomes" id="UP000887565">
    <property type="component" value="Unplaced"/>
</dbReference>
<organism evidence="1 2">
    <name type="scientific">Romanomermis culicivorax</name>
    <name type="common">Nematode worm</name>
    <dbReference type="NCBI Taxonomy" id="13658"/>
    <lineage>
        <taxon>Eukaryota</taxon>
        <taxon>Metazoa</taxon>
        <taxon>Ecdysozoa</taxon>
        <taxon>Nematoda</taxon>
        <taxon>Enoplea</taxon>
        <taxon>Dorylaimia</taxon>
        <taxon>Mermithida</taxon>
        <taxon>Mermithoidea</taxon>
        <taxon>Mermithidae</taxon>
        <taxon>Romanomermis</taxon>
    </lineage>
</organism>
<sequence>MVKRAETENDKIRGIGRNICTEQEKQHLTVLSADEDFTPKCEDTTCETNFDCSQFRNTSSETSQLTNYSNKKRYNISFSGVDNLSITGDGDFVVRREDEEEMLISACERVSEALPRLVTASDYSQLRLSFLATKNSSIDFDRGQLSAPQPPAISANDFATIFGRRRSFAANDHRVRDPGRRNTYCNRHEFDVRRASHGHRCGSSHRANDNRLGGNDRRCHHATFRNRAVRYCNFGDGEISIKKYADELTRMLKIQNPIAT</sequence>
<reference evidence="2" key="1">
    <citation type="submission" date="2022-11" db="UniProtKB">
        <authorList>
            <consortium name="WormBaseParasite"/>
        </authorList>
    </citation>
    <scope>IDENTIFICATION</scope>
</reference>
<protein>
    <submittedName>
        <fullName evidence="2">Uncharacterized protein</fullName>
    </submittedName>
</protein>
<accession>A0A915HF49</accession>
<proteinExistence type="predicted"/>
<evidence type="ECO:0000313" key="1">
    <source>
        <dbReference type="Proteomes" id="UP000887565"/>
    </source>
</evidence>
<dbReference type="AlphaFoldDB" id="A0A915HF49"/>